<proteinExistence type="predicted"/>
<dbReference type="PANTHER" id="PTHR44520">
    <property type="entry name" value="RESPONSE REGULATOR RCP1-RELATED"/>
    <property type="match status" value="1"/>
</dbReference>
<reference evidence="3 4" key="1">
    <citation type="submission" date="2014-07" db="EMBL/GenBank/DDBJ databases">
        <title>Methanogenic archaea and the global carbon cycle.</title>
        <authorList>
            <person name="Henriksen J.R."/>
            <person name="Luke J."/>
            <person name="Reinhart S."/>
            <person name="Benedict M.N."/>
            <person name="Youngblut N.D."/>
            <person name="Metcalf M.E."/>
            <person name="Whitaker R.J."/>
            <person name="Metcalf W.W."/>
        </authorList>
    </citation>
    <scope>NUCLEOTIDE SEQUENCE [LARGE SCALE GENOMIC DNA]</scope>
    <source>
        <strain evidence="3 4">HI350</strain>
    </source>
</reference>
<dbReference type="PROSITE" id="PS50110">
    <property type="entry name" value="RESPONSE_REGULATORY"/>
    <property type="match status" value="1"/>
</dbReference>
<protein>
    <submittedName>
        <fullName evidence="3">Two-component system response regulator</fullName>
    </submittedName>
</protein>
<dbReference type="SMART" id="SM00448">
    <property type="entry name" value="REC"/>
    <property type="match status" value="1"/>
</dbReference>
<name>A0A0E3LA93_9EURY</name>
<keyword evidence="1" id="KW-0597">Phosphoprotein</keyword>
<evidence type="ECO:0000313" key="4">
    <source>
        <dbReference type="Proteomes" id="UP000033092"/>
    </source>
</evidence>
<accession>A0A0E3LA93</accession>
<dbReference type="SUPFAM" id="SSF52172">
    <property type="entry name" value="CheY-like"/>
    <property type="match status" value="1"/>
</dbReference>
<dbReference type="InterPro" id="IPR001789">
    <property type="entry name" value="Sig_transdc_resp-reg_receiver"/>
</dbReference>
<feature type="modified residue" description="4-aspartylphosphate" evidence="1">
    <location>
        <position position="69"/>
    </location>
</feature>
<dbReference type="GeneID" id="41604917"/>
<dbReference type="KEGG" id="msz:MSSIH_0931"/>
<dbReference type="PATRIC" id="fig|1434119.4.peg.1171"/>
<dbReference type="AlphaFoldDB" id="A0A0E3LA93"/>
<dbReference type="Proteomes" id="UP000033092">
    <property type="component" value="Chromosome"/>
</dbReference>
<organism evidence="3 4">
    <name type="scientific">Methanosarcina siciliae HI350</name>
    <dbReference type="NCBI Taxonomy" id="1434119"/>
    <lineage>
        <taxon>Archaea</taxon>
        <taxon>Methanobacteriati</taxon>
        <taxon>Methanobacteriota</taxon>
        <taxon>Stenosarchaea group</taxon>
        <taxon>Methanomicrobia</taxon>
        <taxon>Methanosarcinales</taxon>
        <taxon>Methanosarcinaceae</taxon>
        <taxon>Methanosarcina</taxon>
    </lineage>
</organism>
<evidence type="ECO:0000259" key="2">
    <source>
        <dbReference type="PROSITE" id="PS50110"/>
    </source>
</evidence>
<dbReference type="Pfam" id="PF00072">
    <property type="entry name" value="Response_reg"/>
    <property type="match status" value="1"/>
</dbReference>
<gene>
    <name evidence="3" type="ORF">MSSIH_0931</name>
</gene>
<dbReference type="RefSeq" id="WP_048170565.1">
    <property type="nucleotide sequence ID" value="NZ_CP009507.1"/>
</dbReference>
<sequence length="148" mass="16843">MKTNVAAKPIEILLVEDSEGDVGLIEEVFEEAKIRNNLHIVEDGEEAILFLRGKKQFSGISRPDIILLDLNLPKKDGREVLEEIKEDDDLKNIPVVVLTTSKAEEDILKSYNLHANAYVTKPVDFDQFIRVIKSIEDFWLEVVKLPSK</sequence>
<evidence type="ECO:0000313" key="3">
    <source>
        <dbReference type="EMBL" id="AKB31621.1"/>
    </source>
</evidence>
<evidence type="ECO:0000256" key="1">
    <source>
        <dbReference type="PROSITE-ProRule" id="PRU00169"/>
    </source>
</evidence>
<dbReference type="Gene3D" id="3.40.50.2300">
    <property type="match status" value="1"/>
</dbReference>
<dbReference type="GeneID" id="24859755"/>
<dbReference type="HOGENOM" id="CLU_000445_69_17_2"/>
<dbReference type="GO" id="GO:0000160">
    <property type="term" value="P:phosphorelay signal transduction system"/>
    <property type="evidence" value="ECO:0007669"/>
    <property type="project" value="InterPro"/>
</dbReference>
<dbReference type="CDD" id="cd17557">
    <property type="entry name" value="REC_Rcp-like"/>
    <property type="match status" value="1"/>
</dbReference>
<dbReference type="InterPro" id="IPR052893">
    <property type="entry name" value="TCS_response_regulator"/>
</dbReference>
<dbReference type="EMBL" id="CP009507">
    <property type="protein sequence ID" value="AKB31621.1"/>
    <property type="molecule type" value="Genomic_DNA"/>
</dbReference>
<feature type="domain" description="Response regulatory" evidence="2">
    <location>
        <begin position="11"/>
        <end position="136"/>
    </location>
</feature>
<dbReference type="PANTHER" id="PTHR44520:SF2">
    <property type="entry name" value="RESPONSE REGULATOR RCP1"/>
    <property type="match status" value="1"/>
</dbReference>
<dbReference type="InterPro" id="IPR011006">
    <property type="entry name" value="CheY-like_superfamily"/>
</dbReference>